<reference evidence="14" key="1">
    <citation type="submission" date="2007-04" db="EMBL/GenBank/DDBJ databases">
        <title>Annotation of Pediculus humanus corporis strain USDA.</title>
        <authorList>
            <person name="Kirkness E."/>
            <person name="Hannick L."/>
            <person name="Hass B."/>
            <person name="Bruggner R."/>
            <person name="Lawson D."/>
            <person name="Bidwell S."/>
            <person name="Joardar V."/>
            <person name="Caler E."/>
            <person name="Walenz B."/>
            <person name="Inman J."/>
            <person name="Schobel S."/>
            <person name="Galinsky K."/>
            <person name="Amedeo P."/>
            <person name="Strausberg R."/>
        </authorList>
    </citation>
    <scope>NUCLEOTIDE SEQUENCE</scope>
    <source>
        <strain evidence="14">USDA</strain>
    </source>
</reference>
<comment type="pathway">
    <text evidence="9">Phospholipid metabolism; phosphatidylethanolamine biosynthesis; phosphatidylethanolamine from ethanolamine: step 2/3.</text>
</comment>
<comment type="pathway">
    <text evidence="1">Lipid metabolism.</text>
</comment>
<evidence type="ECO:0000256" key="5">
    <source>
        <dbReference type="ARBA" id="ARBA00022695"/>
    </source>
</evidence>
<dbReference type="InParanoid" id="E0VAT7"/>
<dbReference type="FunCoup" id="E0VAT7">
    <property type="interactions" value="1343"/>
</dbReference>
<dbReference type="AlphaFoldDB" id="E0VAT7"/>
<keyword evidence="6" id="KW-0443">Lipid metabolism</keyword>
<dbReference type="VEuPathDB" id="VectorBase:PHUM044540"/>
<dbReference type="GeneID" id="8232622"/>
<dbReference type="UniPathway" id="UPA00558">
    <property type="reaction ID" value="UER00742"/>
</dbReference>
<keyword evidence="4 14" id="KW-0808">Transferase</keyword>
<dbReference type="InterPro" id="IPR004821">
    <property type="entry name" value="Cyt_trans-like"/>
</dbReference>
<dbReference type="EC" id="2.7.7.14" evidence="10"/>
<dbReference type="SUPFAM" id="SSF52374">
    <property type="entry name" value="Nucleotidylyl transferase"/>
    <property type="match status" value="2"/>
</dbReference>
<protein>
    <recommendedName>
        <fullName evidence="10">ethanolamine-phosphate cytidylyltransferase</fullName>
        <ecNumber evidence="10">2.7.7.14</ecNumber>
    </recommendedName>
    <alternativeName>
        <fullName evidence="11">CTP:phosphoethanolamine cytidylyltransferase</fullName>
    </alternativeName>
</protein>
<comment type="similarity">
    <text evidence="2">Belongs to the cytidylyltransferase family.</text>
</comment>
<evidence type="ECO:0000256" key="12">
    <source>
        <dbReference type="SAM" id="MobiDB-lite"/>
    </source>
</evidence>
<evidence type="ECO:0000313" key="14">
    <source>
        <dbReference type="EMBL" id="EEB10493.1"/>
    </source>
</evidence>
<dbReference type="Pfam" id="PF01467">
    <property type="entry name" value="CTP_transf_like"/>
    <property type="match status" value="2"/>
</dbReference>
<dbReference type="Proteomes" id="UP000009046">
    <property type="component" value="Unassembled WGS sequence"/>
</dbReference>
<reference evidence="14" key="2">
    <citation type="submission" date="2007-04" db="EMBL/GenBank/DDBJ databases">
        <title>The genome of the human body louse.</title>
        <authorList>
            <consortium name="The Human Body Louse Genome Consortium"/>
            <person name="Kirkness E."/>
            <person name="Walenz B."/>
            <person name="Hass B."/>
            <person name="Bruggner R."/>
            <person name="Strausberg R."/>
        </authorList>
    </citation>
    <scope>NUCLEOTIDE SEQUENCE</scope>
    <source>
        <strain evidence="14">USDA</strain>
    </source>
</reference>
<evidence type="ECO:0000256" key="8">
    <source>
        <dbReference type="ARBA" id="ARBA00023264"/>
    </source>
</evidence>
<dbReference type="CTD" id="8232622"/>
<dbReference type="CDD" id="cd02174">
    <property type="entry name" value="CCT"/>
    <property type="match status" value="1"/>
</dbReference>
<dbReference type="HOGENOM" id="CLU_031246_2_2_1"/>
<name>E0VAT7_PEDHC</name>
<evidence type="ECO:0000313" key="15">
    <source>
        <dbReference type="EnsemblMetazoa" id="PHUM044540-PA"/>
    </source>
</evidence>
<dbReference type="GO" id="GO:0005737">
    <property type="term" value="C:cytoplasm"/>
    <property type="evidence" value="ECO:0007669"/>
    <property type="project" value="TreeGrafter"/>
</dbReference>
<evidence type="ECO:0000256" key="3">
    <source>
        <dbReference type="ARBA" id="ARBA00022516"/>
    </source>
</evidence>
<keyword evidence="16" id="KW-1185">Reference proteome</keyword>
<dbReference type="EMBL" id="AAZO01000521">
    <property type="status" value="NOT_ANNOTATED_CDS"/>
    <property type="molecule type" value="Genomic_DNA"/>
</dbReference>
<dbReference type="RefSeq" id="XP_002423231.1">
    <property type="nucleotide sequence ID" value="XM_002423186.1"/>
</dbReference>
<evidence type="ECO:0000256" key="10">
    <source>
        <dbReference type="ARBA" id="ARBA00024221"/>
    </source>
</evidence>
<reference evidence="15" key="3">
    <citation type="submission" date="2020-05" db="UniProtKB">
        <authorList>
            <consortium name="EnsemblMetazoa"/>
        </authorList>
    </citation>
    <scope>IDENTIFICATION</scope>
    <source>
        <strain evidence="15">USDA</strain>
    </source>
</reference>
<feature type="compositionally biased region" description="Low complexity" evidence="12">
    <location>
        <begin position="417"/>
        <end position="426"/>
    </location>
</feature>
<dbReference type="InterPro" id="IPR014729">
    <property type="entry name" value="Rossmann-like_a/b/a_fold"/>
</dbReference>
<evidence type="ECO:0000256" key="4">
    <source>
        <dbReference type="ARBA" id="ARBA00022679"/>
    </source>
</evidence>
<evidence type="ECO:0000313" key="16">
    <source>
        <dbReference type="Proteomes" id="UP000009046"/>
    </source>
</evidence>
<evidence type="ECO:0000256" key="6">
    <source>
        <dbReference type="ARBA" id="ARBA00023098"/>
    </source>
</evidence>
<keyword evidence="8" id="KW-1208">Phospholipid metabolism</keyword>
<organism>
    <name type="scientific">Pediculus humanus subsp. corporis</name>
    <name type="common">Body louse</name>
    <dbReference type="NCBI Taxonomy" id="121224"/>
    <lineage>
        <taxon>Eukaryota</taxon>
        <taxon>Metazoa</taxon>
        <taxon>Ecdysozoa</taxon>
        <taxon>Arthropoda</taxon>
        <taxon>Hexapoda</taxon>
        <taxon>Insecta</taxon>
        <taxon>Pterygota</taxon>
        <taxon>Neoptera</taxon>
        <taxon>Paraneoptera</taxon>
        <taxon>Psocodea</taxon>
        <taxon>Troctomorpha</taxon>
        <taxon>Phthiraptera</taxon>
        <taxon>Anoplura</taxon>
        <taxon>Pediculidae</taxon>
        <taxon>Pediculus</taxon>
    </lineage>
</organism>
<evidence type="ECO:0000256" key="2">
    <source>
        <dbReference type="ARBA" id="ARBA00010101"/>
    </source>
</evidence>
<dbReference type="InterPro" id="IPR041723">
    <property type="entry name" value="CCT"/>
</dbReference>
<dbReference type="NCBIfam" id="TIGR00125">
    <property type="entry name" value="cyt_tran_rel"/>
    <property type="match status" value="2"/>
</dbReference>
<dbReference type="PANTHER" id="PTHR45780">
    <property type="entry name" value="ETHANOLAMINE-PHOSPHATE CYTIDYLYLTRANSFERASE"/>
    <property type="match status" value="1"/>
</dbReference>
<dbReference type="STRING" id="121224.E0VAT7"/>
<accession>E0VAT7</accession>
<keyword evidence="5 14" id="KW-0548">Nucleotidyltransferase</keyword>
<dbReference type="KEGG" id="phu:Phum_PHUM044540"/>
<evidence type="ECO:0000259" key="13">
    <source>
        <dbReference type="Pfam" id="PF01467"/>
    </source>
</evidence>
<feature type="domain" description="Cytidyltransferase-like" evidence="13">
    <location>
        <begin position="253"/>
        <end position="346"/>
    </location>
</feature>
<dbReference type="Gene3D" id="3.40.50.620">
    <property type="entry name" value="HUPs"/>
    <property type="match status" value="2"/>
</dbReference>
<evidence type="ECO:0000256" key="9">
    <source>
        <dbReference type="ARBA" id="ARBA00024191"/>
    </source>
</evidence>
<dbReference type="EnsemblMetazoa" id="PHUM044540-RA">
    <property type="protein sequence ID" value="PHUM044540-PA"/>
    <property type="gene ID" value="PHUM044540"/>
</dbReference>
<dbReference type="CDD" id="cd02173">
    <property type="entry name" value="ECT"/>
    <property type="match status" value="1"/>
</dbReference>
<sequence length="434" mass="49240">MVGHIQVSNMADYVSTNNVENSVKNGFKDDNNIHNSKKSVRVWCDGCYDMVHFGHANSLRQAKALGDYLVVGVHNDEEIIKHKGPPVFTQKERYKMVQAIKWVDEVVEGAPYVTTLETLDKYKCDFCVHGDDITTTADGVDSYHLVKKANRYKEVKRTAGISSSDLVGRMLLLTRQHFYQGSKEYQNGWAQDLIKLNSKFVVKVCPENSFNLGLDSSARSPWTGCSQFLPTTQEINQFSEGKEPKPGDKVVYVAGAFDLFHVGHLDFIEKARGLGDFLIVGLHTDPVVNLYKGSNYPIMNLHERVLSVLAFKYVSEVVIGAPYSVTRNLMEHFNVDIVCHGNTQIMPDVDGRDPYLVPKQMGKFVLIDSGNDMTTEKIVKRIIMNRLEYEQRNEKKEKREIKLYEEYKKAREGMKVSESSSTPTSSNQLKMKNE</sequence>
<dbReference type="OMA" id="QCKYINA"/>
<keyword evidence="7" id="KW-0594">Phospholipid biosynthesis</keyword>
<dbReference type="OrthoDB" id="40021at2759"/>
<dbReference type="EMBL" id="DS235015">
    <property type="protein sequence ID" value="EEB10493.1"/>
    <property type="molecule type" value="Genomic_DNA"/>
</dbReference>
<feature type="region of interest" description="Disordered" evidence="12">
    <location>
        <begin position="410"/>
        <end position="434"/>
    </location>
</feature>
<dbReference type="InterPro" id="IPR044608">
    <property type="entry name" value="Ect1/PCYT2"/>
</dbReference>
<evidence type="ECO:0000256" key="7">
    <source>
        <dbReference type="ARBA" id="ARBA00023209"/>
    </source>
</evidence>
<feature type="domain" description="Cytidyltransferase-like" evidence="13">
    <location>
        <begin position="43"/>
        <end position="167"/>
    </location>
</feature>
<dbReference type="FunFam" id="3.40.50.620:FF:000108">
    <property type="entry name" value="Ethanolamine-phosphate cytidylyltransferase isoform 2"/>
    <property type="match status" value="1"/>
</dbReference>
<keyword evidence="3" id="KW-0444">Lipid biosynthesis</keyword>
<dbReference type="GO" id="GO:0004306">
    <property type="term" value="F:ethanolamine-phosphate cytidylyltransferase activity"/>
    <property type="evidence" value="ECO:0007669"/>
    <property type="project" value="UniProtKB-EC"/>
</dbReference>
<proteinExistence type="inferred from homology"/>
<gene>
    <name evidence="15" type="primary">8232622</name>
    <name evidence="14" type="ORF">Phum_PHUM044540</name>
</gene>
<evidence type="ECO:0000256" key="11">
    <source>
        <dbReference type="ARBA" id="ARBA00031473"/>
    </source>
</evidence>
<dbReference type="eggNOG" id="KOG2803">
    <property type="taxonomic scope" value="Eukaryota"/>
</dbReference>
<dbReference type="GO" id="GO:0006646">
    <property type="term" value="P:phosphatidylethanolamine biosynthetic process"/>
    <property type="evidence" value="ECO:0007669"/>
    <property type="project" value="UniProtKB-UniPathway"/>
</dbReference>
<dbReference type="PANTHER" id="PTHR45780:SF2">
    <property type="entry name" value="ETHANOLAMINE-PHOSPHATE CYTIDYLYLTRANSFERASE"/>
    <property type="match status" value="1"/>
</dbReference>
<evidence type="ECO:0000256" key="1">
    <source>
        <dbReference type="ARBA" id="ARBA00005189"/>
    </source>
</evidence>